<dbReference type="PANTHER" id="PTHR38432">
    <property type="entry name" value="TELA-LIKE PROTEIN SAOUHSC_01408"/>
    <property type="match status" value="1"/>
</dbReference>
<reference evidence="3 4" key="1">
    <citation type="submission" date="2019-07" db="EMBL/GenBank/DDBJ databases">
        <title>Quadrisphaera sp. strain DD2A genome sequencing and assembly.</title>
        <authorList>
            <person name="Kim I."/>
        </authorList>
    </citation>
    <scope>NUCLEOTIDE SEQUENCE [LARGE SCALE GENOMIC DNA]</scope>
    <source>
        <strain evidence="3 4">DD2A</strain>
    </source>
</reference>
<dbReference type="RefSeq" id="WP_147926157.1">
    <property type="nucleotide sequence ID" value="NZ_VKAC01000005.1"/>
</dbReference>
<organism evidence="3 4">
    <name type="scientific">Quadrisphaera setariae</name>
    <dbReference type="NCBI Taxonomy" id="2593304"/>
    <lineage>
        <taxon>Bacteria</taxon>
        <taxon>Bacillati</taxon>
        <taxon>Actinomycetota</taxon>
        <taxon>Actinomycetes</taxon>
        <taxon>Kineosporiales</taxon>
        <taxon>Kineosporiaceae</taxon>
        <taxon>Quadrisphaera</taxon>
    </lineage>
</organism>
<name>A0A5C8ZFS6_9ACTN</name>
<dbReference type="Proteomes" id="UP000321234">
    <property type="component" value="Unassembled WGS sequence"/>
</dbReference>
<sequence>MPDPSDRLLDLGAAPVEVVPEDEAAGLVPLDPATRAALVERARAFVDDLARTDPRSPQFQRTLDDVARLGQRDVRAASQVSHRLLQRPSSRPGGAATDAQEQVADALAALRRTITDLDPGRADPRGPRRLLGLLPGAKQVTRPAEYHQDAQRQLDGIVRALATGQDALRRDNAAIEQEEAELRVVRSRLTRHAVLARALDAAVQEKVAELSLTDPEAADALAGAALFPVRRRHQDLQAQLAVSAQGHLALDLVRRTNAELIEGVDRAQTTTVAALRTAVVVAQALSRQQRVLDQVGALSSAVDVEALHRAVEEVLAAVDAVDTSGLQAAAQGGGRP</sequence>
<dbReference type="Pfam" id="PF05816">
    <property type="entry name" value="TelA"/>
    <property type="match status" value="1"/>
</dbReference>
<comment type="caution">
    <text evidence="3">The sequence shown here is derived from an EMBL/GenBank/DDBJ whole genome shotgun (WGS) entry which is preliminary data.</text>
</comment>
<feature type="region of interest" description="Disordered" evidence="2">
    <location>
        <begin position="78"/>
        <end position="100"/>
    </location>
</feature>
<protein>
    <submittedName>
        <fullName evidence="3">Toxic anion resistance protein</fullName>
    </submittedName>
</protein>
<accession>A0A5C8ZFS6</accession>
<evidence type="ECO:0000313" key="3">
    <source>
        <dbReference type="EMBL" id="TXR56364.1"/>
    </source>
</evidence>
<evidence type="ECO:0000256" key="1">
    <source>
        <dbReference type="ARBA" id="ARBA00005541"/>
    </source>
</evidence>
<dbReference type="OrthoDB" id="1654346at2"/>
<comment type="similarity">
    <text evidence="1">Belongs to the TelA family.</text>
</comment>
<evidence type="ECO:0000256" key="2">
    <source>
        <dbReference type="SAM" id="MobiDB-lite"/>
    </source>
</evidence>
<dbReference type="EMBL" id="VKAC01000005">
    <property type="protein sequence ID" value="TXR56364.1"/>
    <property type="molecule type" value="Genomic_DNA"/>
</dbReference>
<dbReference type="AlphaFoldDB" id="A0A5C8ZFS6"/>
<dbReference type="InterPro" id="IPR008863">
    <property type="entry name" value="Toxic_anion-R_TelA"/>
</dbReference>
<keyword evidence="4" id="KW-1185">Reference proteome</keyword>
<proteinExistence type="inferred from homology"/>
<dbReference type="PANTHER" id="PTHR38432:SF1">
    <property type="entry name" value="TELA-LIKE PROTEIN SAOUHSC_01408"/>
    <property type="match status" value="1"/>
</dbReference>
<gene>
    <name evidence="3" type="ORF">FMM08_09665</name>
</gene>
<evidence type="ECO:0000313" key="4">
    <source>
        <dbReference type="Proteomes" id="UP000321234"/>
    </source>
</evidence>